<keyword evidence="3" id="KW-0677">Repeat</keyword>
<evidence type="ECO:0000256" key="2">
    <source>
        <dbReference type="ARBA" id="ARBA00022574"/>
    </source>
</evidence>
<dbReference type="GO" id="GO:0005930">
    <property type="term" value="C:axoneme"/>
    <property type="evidence" value="ECO:0007669"/>
    <property type="project" value="TreeGrafter"/>
</dbReference>
<evidence type="ECO:0000256" key="4">
    <source>
        <dbReference type="ARBA" id="ARBA00023069"/>
    </source>
</evidence>
<keyword evidence="4" id="KW-0969">Cilium</keyword>
<keyword evidence="6" id="KW-1185">Reference proteome</keyword>
<evidence type="ECO:0000256" key="1">
    <source>
        <dbReference type="ARBA" id="ARBA00004138"/>
    </source>
</evidence>
<reference evidence="7" key="1">
    <citation type="submission" date="2022-11" db="UniProtKB">
        <authorList>
            <consortium name="WormBaseParasite"/>
        </authorList>
    </citation>
    <scope>IDENTIFICATION</scope>
</reference>
<evidence type="ECO:0000256" key="3">
    <source>
        <dbReference type="ARBA" id="ARBA00022737"/>
    </source>
</evidence>
<dbReference type="GO" id="GO:0042073">
    <property type="term" value="P:intraciliary transport"/>
    <property type="evidence" value="ECO:0007669"/>
    <property type="project" value="TreeGrafter"/>
</dbReference>
<dbReference type="WBParaSite" id="jg17643">
    <property type="protein sequence ID" value="jg17643"/>
    <property type="gene ID" value="jg17643"/>
</dbReference>
<proteinExistence type="predicted"/>
<keyword evidence="5" id="KW-0966">Cell projection</keyword>
<evidence type="ECO:0000313" key="7">
    <source>
        <dbReference type="WBParaSite" id="jg17643"/>
    </source>
</evidence>
<dbReference type="GO" id="GO:0030992">
    <property type="term" value="C:intraciliary transport particle B"/>
    <property type="evidence" value="ECO:0007669"/>
    <property type="project" value="TreeGrafter"/>
</dbReference>
<evidence type="ECO:0000313" key="6">
    <source>
        <dbReference type="Proteomes" id="UP000887574"/>
    </source>
</evidence>
<name>A0A915DBD7_9BILA</name>
<sequence>MWPEALRIAKEYVPEMLAQVQNEYDDFQLKSGAMGAHITSYMAQAKEWERQKEYRRAVECYLKMDELDTSSSADGQLMVQAYVKAGELIVKFLMDEPTAPEELVQVATRLTDLREFMAAGELFLLANLPEPAIEALISANEWTKAKRVASELSPDMEKHVDDRYREFLKNQGRVGELIDVDVVSAIDILAERGQWDSALNTAKQQNHRPLLDRYLIQYVTELFKTNQYVDAARLFIKYGASSNPQNFNIYKRIIDQLINSSSCSYEVVALLRDVVLDLNERINSSSQTDIDSRIIQRYQYALHFYALIKAMEELSGQDVERLKLQLNVSLARYVDLLQPDKVFYEAGTACKNYGEEYENLAFVFLNHYLDIVDAVLENDPSIVDNSVFDGTDIPSNYSIPKQMFLGLEEHEEVKEWVLAISVGHNVNKELKLDSRRCYEASTFDADGNTYPVCVVSGYPVTSSDRHAVGQDKVANSWAWSSFTNLAKTQSSDELFDVQQFLLRWTGASSIY</sequence>
<organism evidence="6 7">
    <name type="scientific">Ditylenchus dipsaci</name>
    <dbReference type="NCBI Taxonomy" id="166011"/>
    <lineage>
        <taxon>Eukaryota</taxon>
        <taxon>Metazoa</taxon>
        <taxon>Ecdysozoa</taxon>
        <taxon>Nematoda</taxon>
        <taxon>Chromadorea</taxon>
        <taxon>Rhabditida</taxon>
        <taxon>Tylenchina</taxon>
        <taxon>Tylenchomorpha</taxon>
        <taxon>Sphaerularioidea</taxon>
        <taxon>Anguinidae</taxon>
        <taxon>Anguininae</taxon>
        <taxon>Ditylenchus</taxon>
    </lineage>
</organism>
<dbReference type="Proteomes" id="UP000887574">
    <property type="component" value="Unplaced"/>
</dbReference>
<protein>
    <submittedName>
        <fullName evidence="7">Intraflagellar transport protein 172</fullName>
    </submittedName>
</protein>
<evidence type="ECO:0000256" key="5">
    <source>
        <dbReference type="ARBA" id="ARBA00023273"/>
    </source>
</evidence>
<dbReference type="PANTHER" id="PTHR15722">
    <property type="entry name" value="IFT140/172-RELATED"/>
    <property type="match status" value="1"/>
</dbReference>
<keyword evidence="2" id="KW-0853">WD repeat</keyword>
<comment type="subcellular location">
    <subcellularLocation>
        <location evidence="1">Cell projection</location>
        <location evidence="1">Cilium</location>
    </subcellularLocation>
</comment>
<dbReference type="PANTHER" id="PTHR15722:SF2">
    <property type="entry name" value="INTRAFLAGELLAR TRANSPORT PROTEIN 172 HOMOLOG"/>
    <property type="match status" value="1"/>
</dbReference>
<accession>A0A915DBD7</accession>
<dbReference type="AlphaFoldDB" id="A0A915DBD7"/>
<dbReference type="GO" id="GO:0036064">
    <property type="term" value="C:ciliary basal body"/>
    <property type="evidence" value="ECO:0007669"/>
    <property type="project" value="TreeGrafter"/>
</dbReference>